<reference evidence="1 2" key="1">
    <citation type="submission" date="2016-10" db="EMBL/GenBank/DDBJ databases">
        <authorList>
            <person name="de Groot N.N."/>
        </authorList>
    </citation>
    <scope>NUCLEOTIDE SEQUENCE [LARGE SCALE GENOMIC DNA]</scope>
    <source>
        <strain evidence="1 2">LMG 18387</strain>
    </source>
</reference>
<name>A0A1G7XQJ6_9GAMM</name>
<dbReference type="AlphaFoldDB" id="A0A1G7XQJ6"/>
<dbReference type="Proteomes" id="UP000198606">
    <property type="component" value="Unassembled WGS sequence"/>
</dbReference>
<dbReference type="EMBL" id="FNDG01000001">
    <property type="protein sequence ID" value="SDG86495.1"/>
    <property type="molecule type" value="Genomic_DNA"/>
</dbReference>
<accession>A0A1G7XQJ6</accession>
<dbReference type="RefSeq" id="WP_084305470.1">
    <property type="nucleotide sequence ID" value="NZ_FNDG01000001.1"/>
</dbReference>
<gene>
    <name evidence="1" type="ORF">SAMN05216588_101232</name>
</gene>
<evidence type="ECO:0000313" key="1">
    <source>
        <dbReference type="EMBL" id="SDG86495.1"/>
    </source>
</evidence>
<proteinExistence type="predicted"/>
<protein>
    <submittedName>
        <fullName evidence="1">Uncharacterized protein</fullName>
    </submittedName>
</protein>
<organism evidence="1 2">
    <name type="scientific">Phytopseudomonas flavescens</name>
    <dbReference type="NCBI Taxonomy" id="29435"/>
    <lineage>
        <taxon>Bacteria</taxon>
        <taxon>Pseudomonadati</taxon>
        <taxon>Pseudomonadota</taxon>
        <taxon>Gammaproteobacteria</taxon>
        <taxon>Pseudomonadales</taxon>
        <taxon>Pseudomonadaceae</taxon>
        <taxon>Phytopseudomonas</taxon>
    </lineage>
</organism>
<sequence>MYLSQSIIDSAKKQPSVILSELDRQQQRVRSLDALKLIVVNEIQQGDPALCSAFADFCATSLDSDTTVALCLSRIHRDNSLQGEALKWLRQHVDKCQELFVAVEVERRIATALVQELPQ</sequence>
<evidence type="ECO:0000313" key="2">
    <source>
        <dbReference type="Proteomes" id="UP000198606"/>
    </source>
</evidence>
<dbReference type="STRING" id="29435.SAMN05216588_101232"/>